<dbReference type="PRINTS" id="PR00121">
    <property type="entry name" value="NAKATPASE"/>
</dbReference>
<dbReference type="Gene3D" id="1.20.1110.10">
    <property type="entry name" value="Calcium-transporting ATPase, transmembrane domain"/>
    <property type="match status" value="1"/>
</dbReference>
<dbReference type="InterPro" id="IPR023214">
    <property type="entry name" value="HAD_sf"/>
</dbReference>
<dbReference type="Pfam" id="PF13246">
    <property type="entry name" value="Cation_ATPase"/>
    <property type="match status" value="1"/>
</dbReference>
<dbReference type="Pfam" id="PF08282">
    <property type="entry name" value="Hydrolase_3"/>
    <property type="match status" value="1"/>
</dbReference>
<dbReference type="InterPro" id="IPR023299">
    <property type="entry name" value="ATPase_P-typ_cyto_dom_N"/>
</dbReference>
<evidence type="ECO:0000256" key="3">
    <source>
        <dbReference type="ARBA" id="ARBA00022692"/>
    </source>
</evidence>
<dbReference type="FunFam" id="3.40.50.1000:FF:000083">
    <property type="entry name" value="Sodium/potassium-transporting ATPase subunit alpha"/>
    <property type="match status" value="1"/>
</dbReference>
<evidence type="ECO:0000256" key="2">
    <source>
        <dbReference type="ARBA" id="ARBA00022475"/>
    </source>
</evidence>
<evidence type="ECO:0000256" key="5">
    <source>
        <dbReference type="ARBA" id="ARBA00022840"/>
    </source>
</evidence>
<dbReference type="InterPro" id="IPR050510">
    <property type="entry name" value="Cation_transp_ATPase_P-type"/>
</dbReference>
<feature type="transmembrane region" description="Helical" evidence="9">
    <location>
        <begin position="1029"/>
        <end position="1050"/>
    </location>
</feature>
<dbReference type="InterPro" id="IPR023298">
    <property type="entry name" value="ATPase_P-typ_TM_dom_sf"/>
</dbReference>
<dbReference type="GO" id="GO:0005391">
    <property type="term" value="F:P-type sodium:potassium-exchanging transporter activity"/>
    <property type="evidence" value="ECO:0007669"/>
    <property type="project" value="TreeGrafter"/>
</dbReference>
<dbReference type="Gene3D" id="2.70.150.10">
    <property type="entry name" value="Calcium-transporting ATPase, cytoplasmic transduction domain A"/>
    <property type="match status" value="1"/>
</dbReference>
<dbReference type="InterPro" id="IPR006068">
    <property type="entry name" value="ATPase_P-typ_cation-transptr_C"/>
</dbReference>
<dbReference type="SUPFAM" id="SSF81660">
    <property type="entry name" value="Metal cation-transporting ATPase, ATP-binding domain N"/>
    <property type="match status" value="1"/>
</dbReference>
<dbReference type="EMBL" id="JADGJH010000565">
    <property type="protein sequence ID" value="KAJ3126328.1"/>
    <property type="molecule type" value="Genomic_DNA"/>
</dbReference>
<feature type="domain" description="Cation-transporting P-type ATPase N-terminal" evidence="10">
    <location>
        <begin position="98"/>
        <end position="173"/>
    </location>
</feature>
<feature type="transmembrane region" description="Helical" evidence="9">
    <location>
        <begin position="990"/>
        <end position="1008"/>
    </location>
</feature>
<gene>
    <name evidence="11" type="ORF">HK100_010313</name>
</gene>
<dbReference type="InterPro" id="IPR004014">
    <property type="entry name" value="ATPase_P-typ_cation-transptr_N"/>
</dbReference>
<dbReference type="PROSITE" id="PS00154">
    <property type="entry name" value="ATPASE_E1_E2"/>
    <property type="match status" value="1"/>
</dbReference>
<dbReference type="Pfam" id="PF00122">
    <property type="entry name" value="E1-E2_ATPase"/>
    <property type="match status" value="1"/>
</dbReference>
<dbReference type="PRINTS" id="PR00119">
    <property type="entry name" value="CATATPASE"/>
</dbReference>
<dbReference type="Gene3D" id="3.40.1110.10">
    <property type="entry name" value="Calcium-transporting ATPase, cytoplasmic domain N"/>
    <property type="match status" value="1"/>
</dbReference>
<organism evidence="11 12">
    <name type="scientific">Physocladia obscura</name>
    <dbReference type="NCBI Taxonomy" id="109957"/>
    <lineage>
        <taxon>Eukaryota</taxon>
        <taxon>Fungi</taxon>
        <taxon>Fungi incertae sedis</taxon>
        <taxon>Chytridiomycota</taxon>
        <taxon>Chytridiomycota incertae sedis</taxon>
        <taxon>Chytridiomycetes</taxon>
        <taxon>Chytridiales</taxon>
        <taxon>Chytriomycetaceae</taxon>
        <taxon>Physocladia</taxon>
    </lineage>
</organism>
<proteinExistence type="predicted"/>
<keyword evidence="3 9" id="KW-0812">Transmembrane</keyword>
<feature type="transmembrane region" description="Helical" evidence="9">
    <location>
        <begin position="1062"/>
        <end position="1079"/>
    </location>
</feature>
<dbReference type="InterPro" id="IPR036412">
    <property type="entry name" value="HAD-like_sf"/>
</dbReference>
<name>A0AAD5T8L9_9FUNG</name>
<dbReference type="InterPro" id="IPR018303">
    <property type="entry name" value="ATPase_P-typ_P_site"/>
</dbReference>
<comment type="caution">
    <text evidence="11">The sequence shown here is derived from an EMBL/GenBank/DDBJ whole genome shotgun (WGS) entry which is preliminary data.</text>
</comment>
<feature type="transmembrane region" description="Helical" evidence="9">
    <location>
        <begin position="926"/>
        <end position="947"/>
    </location>
</feature>
<evidence type="ECO:0000256" key="7">
    <source>
        <dbReference type="ARBA" id="ARBA00022989"/>
    </source>
</evidence>
<dbReference type="GO" id="GO:1990573">
    <property type="term" value="P:potassium ion import across plasma membrane"/>
    <property type="evidence" value="ECO:0007669"/>
    <property type="project" value="TreeGrafter"/>
</dbReference>
<dbReference type="AlphaFoldDB" id="A0AAD5T8L9"/>
<dbReference type="SFLD" id="SFLDF00027">
    <property type="entry name" value="p-type_atpase"/>
    <property type="match status" value="1"/>
</dbReference>
<dbReference type="InterPro" id="IPR059000">
    <property type="entry name" value="ATPase_P-type_domA"/>
</dbReference>
<keyword evidence="4" id="KW-0547">Nucleotide-binding</keyword>
<feature type="transmembrane region" description="Helical" evidence="9">
    <location>
        <begin position="384"/>
        <end position="413"/>
    </location>
</feature>
<evidence type="ECO:0000313" key="12">
    <source>
        <dbReference type="Proteomes" id="UP001211907"/>
    </source>
</evidence>
<feature type="transmembrane region" description="Helical" evidence="9">
    <location>
        <begin position="349"/>
        <end position="372"/>
    </location>
</feature>
<evidence type="ECO:0000256" key="1">
    <source>
        <dbReference type="ARBA" id="ARBA00004651"/>
    </source>
</evidence>
<dbReference type="NCBIfam" id="TIGR01494">
    <property type="entry name" value="ATPase_P-type"/>
    <property type="match status" value="2"/>
</dbReference>
<keyword evidence="12" id="KW-1185">Reference proteome</keyword>
<dbReference type="Gene3D" id="3.40.50.1000">
    <property type="entry name" value="HAD superfamily/HAD-like"/>
    <property type="match status" value="1"/>
</dbReference>
<evidence type="ECO:0000256" key="6">
    <source>
        <dbReference type="ARBA" id="ARBA00022967"/>
    </source>
</evidence>
<dbReference type="PANTHER" id="PTHR43294">
    <property type="entry name" value="SODIUM/POTASSIUM-TRANSPORTING ATPASE SUBUNIT ALPHA"/>
    <property type="match status" value="1"/>
</dbReference>
<keyword evidence="8 9" id="KW-0472">Membrane</keyword>
<sequence>MISPEPAQCNVHIGSSGPQYATSSLDTTLLSEKSEIEHIPILENIRQKTLSASVVPSIHPVLKKNPTVEIIPTFRTMSLDIKYGTKKASKKQDFKNVNIHTLRIDQILAQLGAFSISQGGLPEDVAASKLKKNGPNSITPPRDSYILKILSFIFGGFCFLMWISAIIMFLTYYPLPQINNQAPQVYNLAVTILLLVVIFIQAAFYAWQDWSSSSVMSKINNLLAAEAQVIRAGKSVTIPSKNVVVGDIIELKLGTKIPCDCVFFECASDLSVDRAILTGESVPVSASTHATESSFMESKNVGLMGTLIVNGSGRAVAVFTGDNTVMGKIATLSGKKKTERTLLQKEVDVFVAFVASIAIGCGVICLLVWKFYLMKLPKPQYNLIGMLGNVCGIIVAFVPEGLPISMSVTLTLIARRMAKQFVLVKNLTTIETLGAVSIICTDKTGTLTQNVMTLHITEIGNQDFSNASSNAKKMFHLVASQCCGADFAIKNDSTPLMDRKVTGDATDKAVLRFAESLGSVDLVRKSFDKIFEIPFNSRNKWMLTIQKSFENALLFGGSETTLFIKGAPDFLYPKITNILNADGTISPFDATAAACVVKKQLEWSKQGRRVLAFAYRVLKDEFASIDSDFETTAIAVVNNLTLIGLGAIVDPPRPEIKETICKCKIAHIRVAMVTGDFAVTGQAIAREIGIITAEKVDTVTEMRLTPDIMVSAFKLKKTKKIYTRSKIELIEEANRAISVNGFEIDDLTEADWDKICCYRELVFARTSPEQKFKIVNEFKLREEIVAVTGDGVNDSPALKTASVGVAMGGGSEVAMESASLVLIDNNFSSLLAGIESGRLCFDNIKKVLMYLLPSGSWAELWPVLLSTFIGIPLPLNSALDLVICCVTDIFPSMALMFESPESSLMTRPPRNPKVERLVNVQMFAHVYLFIGSMQCVFSFLMYFMYFWNEIGVSFHDLVFMYGTLDSDPVIFPNNVTISQDNFTALSNSGTSVYFVTLVMLQCFGNVYASRTRFNSVFQQNPFWGPGKNLYIPAGCSISILVAVLFVYVPGLNSSFNTGPIPAKYWFIPIPFGFIIILMDELRKFAVRRMGPESFIAKISW</sequence>
<dbReference type="GO" id="GO:0016887">
    <property type="term" value="F:ATP hydrolysis activity"/>
    <property type="evidence" value="ECO:0007669"/>
    <property type="project" value="InterPro"/>
</dbReference>
<accession>A0AAD5T8L9</accession>
<evidence type="ECO:0000313" key="11">
    <source>
        <dbReference type="EMBL" id="KAJ3126328.1"/>
    </source>
</evidence>
<dbReference type="Pfam" id="PF00690">
    <property type="entry name" value="Cation_ATPase_N"/>
    <property type="match status" value="1"/>
</dbReference>
<evidence type="ECO:0000256" key="4">
    <source>
        <dbReference type="ARBA" id="ARBA00022741"/>
    </source>
</evidence>
<dbReference type="InterPro" id="IPR001757">
    <property type="entry name" value="P_typ_ATPase"/>
</dbReference>
<dbReference type="InterPro" id="IPR044492">
    <property type="entry name" value="P_typ_ATPase_HD_dom"/>
</dbReference>
<dbReference type="GO" id="GO:0006883">
    <property type="term" value="P:intracellular sodium ion homeostasis"/>
    <property type="evidence" value="ECO:0007669"/>
    <property type="project" value="TreeGrafter"/>
</dbReference>
<dbReference type="GO" id="GO:0036376">
    <property type="term" value="P:sodium ion export across plasma membrane"/>
    <property type="evidence" value="ECO:0007669"/>
    <property type="project" value="TreeGrafter"/>
</dbReference>
<dbReference type="SUPFAM" id="SSF56784">
    <property type="entry name" value="HAD-like"/>
    <property type="match status" value="1"/>
</dbReference>
<evidence type="ECO:0000256" key="9">
    <source>
        <dbReference type="SAM" id="Phobius"/>
    </source>
</evidence>
<dbReference type="SMART" id="SM00831">
    <property type="entry name" value="Cation_ATPase_N"/>
    <property type="match status" value="1"/>
</dbReference>
<protein>
    <recommendedName>
        <fullName evidence="10">Cation-transporting P-type ATPase N-terminal domain-containing protein</fullName>
    </recommendedName>
</protein>
<keyword evidence="6" id="KW-1278">Translocase</keyword>
<dbReference type="GO" id="GO:0030007">
    <property type="term" value="P:intracellular potassium ion homeostasis"/>
    <property type="evidence" value="ECO:0007669"/>
    <property type="project" value="TreeGrafter"/>
</dbReference>
<dbReference type="GO" id="GO:1902600">
    <property type="term" value="P:proton transmembrane transport"/>
    <property type="evidence" value="ECO:0007669"/>
    <property type="project" value="TreeGrafter"/>
</dbReference>
<comment type="subcellular location">
    <subcellularLocation>
        <location evidence="1">Cell membrane</location>
        <topology evidence="1">Multi-pass membrane protein</topology>
    </subcellularLocation>
</comment>
<feature type="transmembrane region" description="Helical" evidence="9">
    <location>
        <begin position="149"/>
        <end position="173"/>
    </location>
</feature>
<dbReference type="InterPro" id="IPR008250">
    <property type="entry name" value="ATPase_P-typ_transduc_dom_A_sf"/>
</dbReference>
<dbReference type="GO" id="GO:0005524">
    <property type="term" value="F:ATP binding"/>
    <property type="evidence" value="ECO:0007669"/>
    <property type="project" value="UniProtKB-KW"/>
</dbReference>
<keyword evidence="7 9" id="KW-1133">Transmembrane helix</keyword>
<dbReference type="Proteomes" id="UP001211907">
    <property type="component" value="Unassembled WGS sequence"/>
</dbReference>
<evidence type="ECO:0000256" key="8">
    <source>
        <dbReference type="ARBA" id="ARBA00023136"/>
    </source>
</evidence>
<reference evidence="11" key="1">
    <citation type="submission" date="2020-05" db="EMBL/GenBank/DDBJ databases">
        <title>Phylogenomic resolution of chytrid fungi.</title>
        <authorList>
            <person name="Stajich J.E."/>
            <person name="Amses K."/>
            <person name="Simmons R."/>
            <person name="Seto K."/>
            <person name="Myers J."/>
            <person name="Bonds A."/>
            <person name="Quandt C.A."/>
            <person name="Barry K."/>
            <person name="Liu P."/>
            <person name="Grigoriev I."/>
            <person name="Longcore J.E."/>
            <person name="James T.Y."/>
        </authorList>
    </citation>
    <scope>NUCLEOTIDE SEQUENCE</scope>
    <source>
        <strain evidence="11">JEL0513</strain>
    </source>
</reference>
<dbReference type="Pfam" id="PF00689">
    <property type="entry name" value="Cation_ATPase_C"/>
    <property type="match status" value="1"/>
</dbReference>
<dbReference type="SFLD" id="SFLDS00003">
    <property type="entry name" value="Haloacid_Dehalogenase"/>
    <property type="match status" value="1"/>
</dbReference>
<dbReference type="SUPFAM" id="SSF81665">
    <property type="entry name" value="Calcium ATPase, transmembrane domain M"/>
    <property type="match status" value="1"/>
</dbReference>
<dbReference type="SFLD" id="SFLDG00002">
    <property type="entry name" value="C1.7:_P-type_atpase_like"/>
    <property type="match status" value="1"/>
</dbReference>
<dbReference type="SUPFAM" id="SSF81653">
    <property type="entry name" value="Calcium ATPase, transduction domain A"/>
    <property type="match status" value="1"/>
</dbReference>
<dbReference type="PANTHER" id="PTHR43294:SF21">
    <property type="entry name" value="CATION TRANSPORTING ATPASE"/>
    <property type="match status" value="1"/>
</dbReference>
<keyword evidence="5" id="KW-0067">ATP-binding</keyword>
<evidence type="ECO:0000259" key="10">
    <source>
        <dbReference type="SMART" id="SM00831"/>
    </source>
</evidence>
<keyword evidence="2" id="KW-1003">Cell membrane</keyword>
<feature type="transmembrane region" description="Helical" evidence="9">
    <location>
        <begin position="185"/>
        <end position="207"/>
    </location>
</feature>
<dbReference type="GO" id="GO:0005886">
    <property type="term" value="C:plasma membrane"/>
    <property type="evidence" value="ECO:0007669"/>
    <property type="project" value="UniProtKB-SubCell"/>
</dbReference>